<reference evidence="1 2" key="1">
    <citation type="submission" date="2023-07" db="EMBL/GenBank/DDBJ databases">
        <title>Sorghum-associated microbial communities from plants grown in Nebraska, USA.</title>
        <authorList>
            <person name="Schachtman D."/>
        </authorList>
    </citation>
    <scope>NUCLEOTIDE SEQUENCE [LARGE SCALE GENOMIC DNA]</scope>
    <source>
        <strain evidence="1 2">BE190</strain>
    </source>
</reference>
<gene>
    <name evidence="1" type="ORF">J2X05_002232</name>
</gene>
<evidence type="ECO:0000313" key="1">
    <source>
        <dbReference type="EMBL" id="MDR7090210.1"/>
    </source>
</evidence>
<proteinExistence type="predicted"/>
<dbReference type="EMBL" id="JAVDVX010000003">
    <property type="protein sequence ID" value="MDR7090210.1"/>
    <property type="molecule type" value="Genomic_DNA"/>
</dbReference>
<dbReference type="RefSeq" id="WP_310072359.1">
    <property type="nucleotide sequence ID" value="NZ_JAVDVX010000003.1"/>
</dbReference>
<comment type="caution">
    <text evidence="1">The sequence shown here is derived from an EMBL/GenBank/DDBJ whole genome shotgun (WGS) entry which is preliminary data.</text>
</comment>
<name>A0ABU1UYD1_9GAMM</name>
<protein>
    <submittedName>
        <fullName evidence="1">Uncharacterized protein</fullName>
    </submittedName>
</protein>
<accession>A0ABU1UYD1</accession>
<organism evidence="1 2">
    <name type="scientific">Cellvibrio fibrivorans</name>
    <dbReference type="NCBI Taxonomy" id="126350"/>
    <lineage>
        <taxon>Bacteria</taxon>
        <taxon>Pseudomonadati</taxon>
        <taxon>Pseudomonadota</taxon>
        <taxon>Gammaproteobacteria</taxon>
        <taxon>Cellvibrionales</taxon>
        <taxon>Cellvibrionaceae</taxon>
        <taxon>Cellvibrio</taxon>
    </lineage>
</organism>
<evidence type="ECO:0000313" key="2">
    <source>
        <dbReference type="Proteomes" id="UP001253595"/>
    </source>
</evidence>
<sequence length="142" mass="16856">MAFINEYISEEDIKKYGIREIWDQFHPFSKNDLNLQKKHSWTVDKDRGVFFIPAKSGKEEYSNQIICILWWRGTYLSVTLRKFGYPELPKNTIRWDFEDVWRPEGCSITDEEIKPVLMEALLVYGARGVEKQRPELLVSFGF</sequence>
<dbReference type="Proteomes" id="UP001253595">
    <property type="component" value="Unassembled WGS sequence"/>
</dbReference>
<keyword evidence="2" id="KW-1185">Reference proteome</keyword>